<dbReference type="InterPro" id="IPR005119">
    <property type="entry name" value="LysR_subst-bd"/>
</dbReference>
<dbReference type="PRINTS" id="PR00039">
    <property type="entry name" value="HTHLYSR"/>
</dbReference>
<dbReference type="PROSITE" id="PS50931">
    <property type="entry name" value="HTH_LYSR"/>
    <property type="match status" value="1"/>
</dbReference>
<reference evidence="6 7" key="1">
    <citation type="submission" date="2023-07" db="EMBL/GenBank/DDBJ databases">
        <title>Genomic Encyclopedia of Type Strains, Phase IV (KMG-IV): sequencing the most valuable type-strain genomes for metagenomic binning, comparative biology and taxonomic classification.</title>
        <authorList>
            <person name="Goeker M."/>
        </authorList>
    </citation>
    <scope>NUCLEOTIDE SEQUENCE [LARGE SCALE GENOMIC DNA]</scope>
    <source>
        <strain evidence="6 7">B1-1</strain>
    </source>
</reference>
<feature type="domain" description="HTH lysR-type" evidence="5">
    <location>
        <begin position="9"/>
        <end position="61"/>
    </location>
</feature>
<dbReference type="Pfam" id="PF03466">
    <property type="entry name" value="LysR_substrate"/>
    <property type="match status" value="1"/>
</dbReference>
<dbReference type="RefSeq" id="WP_266280769.1">
    <property type="nucleotide sequence ID" value="NZ_JAPKNF010000001.1"/>
</dbReference>
<comment type="similarity">
    <text evidence="1">Belongs to the LysR transcriptional regulatory family.</text>
</comment>
<dbReference type="CDD" id="cd08432">
    <property type="entry name" value="PBP2_GcdR_TrpI_HvrB_AmpR_like"/>
    <property type="match status" value="1"/>
</dbReference>
<sequence length="299" mass="31646">MSPLPWLGLRAFVEVGRRGAIKSAAPALGVTPGAISQQIKALERRLGTPLFERHHRLLRLTPEGARLLAEIDESFAAIEQAVARRSGTAHRSGIVTVSTTPSLASTWLAARLGRFTAAHPSVEVRLQTTAALADVRGGEADVAIRHGKGTYAGLVSERLFAPRLVLVASPALLRMAAPLRTAADCLSFPLLQDRDRRDWSVWFAAAGLRPDPRASAGSSFGDDALLIRAAIAGQGLAVVRDVYAADDLAGGRLVQPLATAAETSLAYHVVVAPDRLALPRVAAFRDWIRAEALQGAAGS</sequence>
<dbReference type="Proteomes" id="UP001223743">
    <property type="component" value="Unassembled WGS sequence"/>
</dbReference>
<accession>A0ABU0M3W0</accession>
<dbReference type="PANTHER" id="PTHR30537:SF26">
    <property type="entry name" value="GLYCINE CLEAVAGE SYSTEM TRANSCRIPTIONAL ACTIVATOR"/>
    <property type="match status" value="1"/>
</dbReference>
<dbReference type="Gene3D" id="3.40.190.10">
    <property type="entry name" value="Periplasmic binding protein-like II"/>
    <property type="match status" value="2"/>
</dbReference>
<name>A0ABU0M3W0_9HYPH</name>
<keyword evidence="2" id="KW-0805">Transcription regulation</keyword>
<dbReference type="PANTHER" id="PTHR30537">
    <property type="entry name" value="HTH-TYPE TRANSCRIPTIONAL REGULATOR"/>
    <property type="match status" value="1"/>
</dbReference>
<dbReference type="SUPFAM" id="SSF53850">
    <property type="entry name" value="Periplasmic binding protein-like II"/>
    <property type="match status" value="1"/>
</dbReference>
<protein>
    <submittedName>
        <fullName evidence="6">LysR family glycine cleavage system transcriptional activator</fullName>
    </submittedName>
</protein>
<dbReference type="InterPro" id="IPR036390">
    <property type="entry name" value="WH_DNA-bd_sf"/>
</dbReference>
<evidence type="ECO:0000313" key="7">
    <source>
        <dbReference type="Proteomes" id="UP001223743"/>
    </source>
</evidence>
<evidence type="ECO:0000313" key="6">
    <source>
        <dbReference type="EMBL" id="MDQ0515626.1"/>
    </source>
</evidence>
<organism evidence="6 7">
    <name type="scientific">Kaistia geumhonensis</name>
    <dbReference type="NCBI Taxonomy" id="410839"/>
    <lineage>
        <taxon>Bacteria</taxon>
        <taxon>Pseudomonadati</taxon>
        <taxon>Pseudomonadota</taxon>
        <taxon>Alphaproteobacteria</taxon>
        <taxon>Hyphomicrobiales</taxon>
        <taxon>Kaistiaceae</taxon>
        <taxon>Kaistia</taxon>
    </lineage>
</organism>
<dbReference type="InterPro" id="IPR036388">
    <property type="entry name" value="WH-like_DNA-bd_sf"/>
</dbReference>
<evidence type="ECO:0000256" key="2">
    <source>
        <dbReference type="ARBA" id="ARBA00023015"/>
    </source>
</evidence>
<dbReference type="Gene3D" id="1.10.10.10">
    <property type="entry name" value="Winged helix-like DNA-binding domain superfamily/Winged helix DNA-binding domain"/>
    <property type="match status" value="1"/>
</dbReference>
<evidence type="ECO:0000256" key="1">
    <source>
        <dbReference type="ARBA" id="ARBA00009437"/>
    </source>
</evidence>
<dbReference type="InterPro" id="IPR058163">
    <property type="entry name" value="LysR-type_TF_proteobact-type"/>
</dbReference>
<evidence type="ECO:0000256" key="3">
    <source>
        <dbReference type="ARBA" id="ARBA00023125"/>
    </source>
</evidence>
<dbReference type="SUPFAM" id="SSF46785">
    <property type="entry name" value="Winged helix' DNA-binding domain"/>
    <property type="match status" value="1"/>
</dbReference>
<dbReference type="Pfam" id="PF00126">
    <property type="entry name" value="HTH_1"/>
    <property type="match status" value="1"/>
</dbReference>
<proteinExistence type="inferred from homology"/>
<keyword evidence="3" id="KW-0238">DNA-binding</keyword>
<comment type="caution">
    <text evidence="6">The sequence shown here is derived from an EMBL/GenBank/DDBJ whole genome shotgun (WGS) entry which is preliminary data.</text>
</comment>
<evidence type="ECO:0000259" key="5">
    <source>
        <dbReference type="PROSITE" id="PS50931"/>
    </source>
</evidence>
<dbReference type="InterPro" id="IPR000847">
    <property type="entry name" value="LysR_HTH_N"/>
</dbReference>
<keyword evidence="7" id="KW-1185">Reference proteome</keyword>
<dbReference type="EMBL" id="JAUSWJ010000001">
    <property type="protein sequence ID" value="MDQ0515626.1"/>
    <property type="molecule type" value="Genomic_DNA"/>
</dbReference>
<keyword evidence="4" id="KW-0804">Transcription</keyword>
<evidence type="ECO:0000256" key="4">
    <source>
        <dbReference type="ARBA" id="ARBA00023163"/>
    </source>
</evidence>
<gene>
    <name evidence="6" type="ORF">QO015_001239</name>
</gene>